<dbReference type="OrthoDB" id="1437071at2"/>
<evidence type="ECO:0000313" key="2">
    <source>
        <dbReference type="Proteomes" id="UP000294814"/>
    </source>
</evidence>
<proteinExistence type="predicted"/>
<dbReference type="EMBL" id="SMLG01000015">
    <property type="protein sequence ID" value="TDE41883.1"/>
    <property type="molecule type" value="Genomic_DNA"/>
</dbReference>
<organism evidence="1 2">
    <name type="scientific">Flavobacterium rhamnosiphilum</name>
    <dbReference type="NCBI Taxonomy" id="2541724"/>
    <lineage>
        <taxon>Bacteria</taxon>
        <taxon>Pseudomonadati</taxon>
        <taxon>Bacteroidota</taxon>
        <taxon>Flavobacteriia</taxon>
        <taxon>Flavobacteriales</taxon>
        <taxon>Flavobacteriaceae</taxon>
        <taxon>Flavobacterium</taxon>
    </lineage>
</organism>
<dbReference type="AlphaFoldDB" id="A0A4R5F324"/>
<name>A0A4R5F324_9FLAO</name>
<evidence type="ECO:0000313" key="1">
    <source>
        <dbReference type="EMBL" id="TDE41883.1"/>
    </source>
</evidence>
<reference evidence="1 2" key="1">
    <citation type="submission" date="2019-03" db="EMBL/GenBank/DDBJ databases">
        <title>Novel species of Flavobacterium.</title>
        <authorList>
            <person name="Liu Q."/>
            <person name="Xin Y.-H."/>
        </authorList>
    </citation>
    <scope>NUCLEOTIDE SEQUENCE [LARGE SCALE GENOMIC DNA]</scope>
    <source>
        <strain evidence="1 2">LB3P52</strain>
    </source>
</reference>
<protein>
    <submittedName>
        <fullName evidence="1">Uncharacterized protein</fullName>
    </submittedName>
</protein>
<dbReference type="RefSeq" id="WP_131917280.1">
    <property type="nucleotide sequence ID" value="NZ_SMLG01000015.1"/>
</dbReference>
<comment type="caution">
    <text evidence="1">The sequence shown here is derived from an EMBL/GenBank/DDBJ whole genome shotgun (WGS) entry which is preliminary data.</text>
</comment>
<gene>
    <name evidence="1" type="ORF">E0I26_15115</name>
</gene>
<sequence length="259" mass="31313">MENFYGNDIEIKREMNKISLDTFVFDKHNVLDFPIDKLIENLKLDINKLYDEHKKLIDLSSENPKRYEELDEIAQQTGHSLHIQEYEYIQDIHYIEDELFVLFEMKIIYSFKHLEINIKNLISASYEDKSVNKQFNWRDLNQYLTLKNIDIKTINAYAEVDQLREVNNSLKHSTEIKNDNIKRITEFKSKEEITYRELEKFYKRIKEKPKEFLSSLSHKIYQDIYEFDNKKIIEIAKSYASRMNKNDAKKLTIELLKLY</sequence>
<dbReference type="Proteomes" id="UP000294814">
    <property type="component" value="Unassembled WGS sequence"/>
</dbReference>
<keyword evidence="2" id="KW-1185">Reference proteome</keyword>
<accession>A0A4R5F324</accession>